<organism evidence="15 16">
    <name type="scientific">gamma proteobacterium HTCC2207</name>
    <dbReference type="NCBI Taxonomy" id="314287"/>
    <lineage>
        <taxon>Bacteria</taxon>
        <taxon>Pseudomonadati</taxon>
        <taxon>Pseudomonadota</taxon>
        <taxon>Gammaproteobacteria</taxon>
        <taxon>Cellvibrionales</taxon>
        <taxon>Porticoccaceae</taxon>
        <taxon>SAR92 clade</taxon>
    </lineage>
</organism>
<evidence type="ECO:0000313" key="15">
    <source>
        <dbReference type="EMBL" id="EAS46581.1"/>
    </source>
</evidence>
<evidence type="ECO:0000256" key="8">
    <source>
        <dbReference type="ARBA" id="ARBA00023136"/>
    </source>
</evidence>
<keyword evidence="8" id="KW-0472">Membrane</keyword>
<keyword evidence="7" id="KW-1133">Transmembrane helix</keyword>
<evidence type="ECO:0000313" key="16">
    <source>
        <dbReference type="Proteomes" id="UP000005555"/>
    </source>
</evidence>
<keyword evidence="6" id="KW-0133">Cell shape</keyword>
<keyword evidence="2" id="KW-1003">Cell membrane</keyword>
<evidence type="ECO:0000256" key="2">
    <source>
        <dbReference type="ARBA" id="ARBA00022475"/>
    </source>
</evidence>
<dbReference type="STRING" id="314287.GB2207_07003"/>
<dbReference type="GO" id="GO:0005886">
    <property type="term" value="C:plasma membrane"/>
    <property type="evidence" value="ECO:0007669"/>
    <property type="project" value="UniProtKB-SubCell"/>
</dbReference>
<keyword evidence="13" id="KW-0175">Coiled coil</keyword>
<evidence type="ECO:0000256" key="1">
    <source>
        <dbReference type="ARBA" id="ARBA00004377"/>
    </source>
</evidence>
<dbReference type="Proteomes" id="UP000005555">
    <property type="component" value="Unassembled WGS sequence"/>
</dbReference>
<evidence type="ECO:0000256" key="10">
    <source>
        <dbReference type="ARBA" id="ARBA00035657"/>
    </source>
</evidence>
<evidence type="ECO:0000256" key="7">
    <source>
        <dbReference type="ARBA" id="ARBA00022989"/>
    </source>
</evidence>
<dbReference type="GO" id="GO:0051301">
    <property type="term" value="P:cell division"/>
    <property type="evidence" value="ECO:0007669"/>
    <property type="project" value="UniProtKB-KW"/>
</dbReference>
<dbReference type="GO" id="GO:0008360">
    <property type="term" value="P:regulation of cell shape"/>
    <property type="evidence" value="ECO:0007669"/>
    <property type="project" value="UniProtKB-KW"/>
</dbReference>
<feature type="region of interest" description="Disordered" evidence="14">
    <location>
        <begin position="142"/>
        <end position="191"/>
    </location>
</feature>
<evidence type="ECO:0000256" key="6">
    <source>
        <dbReference type="ARBA" id="ARBA00022960"/>
    </source>
</evidence>
<keyword evidence="3" id="KW-0997">Cell inner membrane</keyword>
<evidence type="ECO:0000256" key="13">
    <source>
        <dbReference type="SAM" id="Coils"/>
    </source>
</evidence>
<dbReference type="EMBL" id="AAPI01000006">
    <property type="protein sequence ID" value="EAS46581.1"/>
    <property type="molecule type" value="Genomic_DNA"/>
</dbReference>
<feature type="compositionally biased region" description="Basic and acidic residues" evidence="14">
    <location>
        <begin position="142"/>
        <end position="151"/>
    </location>
</feature>
<evidence type="ECO:0000256" key="11">
    <source>
        <dbReference type="ARBA" id="ARBA00035703"/>
    </source>
</evidence>
<dbReference type="InterPro" id="IPR009386">
    <property type="entry name" value="ZapG-like"/>
</dbReference>
<sequence length="191" mass="20756">MIAAVFFLIGAAVGHLFSKKVDSGDKSVRNLEQKLAASEKELKRYQQEVTEHFITASHLTSNIAQSYRQIHEHLASKAMRLASPDVARQILKSGGSDFGLLDSNGNPLIELSDVEVPRDYAPSVPGGILSENYGLTEAEQNKAENLTESKTENITQSRAGNRVEGNAENDASPDFLDNIDGDEKDPTQSVA</sequence>
<gene>
    <name evidence="15" type="ORF">GB2207_07003</name>
</gene>
<evidence type="ECO:0000256" key="14">
    <source>
        <dbReference type="SAM" id="MobiDB-lite"/>
    </source>
</evidence>
<evidence type="ECO:0000256" key="9">
    <source>
        <dbReference type="ARBA" id="ARBA00023306"/>
    </source>
</evidence>
<dbReference type="AlphaFoldDB" id="Q1YQI0"/>
<evidence type="ECO:0000256" key="12">
    <source>
        <dbReference type="ARBA" id="ARBA00035727"/>
    </source>
</evidence>
<accession>Q1YQI0</accession>
<protein>
    <recommendedName>
        <fullName evidence="11">Z-ring associated protein G</fullName>
    </recommendedName>
    <alternativeName>
        <fullName evidence="12">Cell division protein ZapG</fullName>
    </alternativeName>
</protein>
<proteinExistence type="inferred from homology"/>
<keyword evidence="4" id="KW-0132">Cell division</keyword>
<name>Q1YQI0_9GAMM</name>
<feature type="coiled-coil region" evidence="13">
    <location>
        <begin position="21"/>
        <end position="48"/>
    </location>
</feature>
<evidence type="ECO:0000256" key="4">
    <source>
        <dbReference type="ARBA" id="ARBA00022618"/>
    </source>
</evidence>
<evidence type="ECO:0000256" key="3">
    <source>
        <dbReference type="ARBA" id="ARBA00022519"/>
    </source>
</evidence>
<keyword evidence="9" id="KW-0131">Cell cycle</keyword>
<dbReference type="PANTHER" id="PTHR39579">
    <property type="entry name" value="INNER MEMBRANE PROTEIN YHCB"/>
    <property type="match status" value="1"/>
</dbReference>
<dbReference type="HOGENOM" id="CLU_122326_1_0_6"/>
<keyword evidence="5" id="KW-0812">Transmembrane</keyword>
<comment type="subcellular location">
    <subcellularLocation>
        <location evidence="1">Cell inner membrane</location>
        <topology evidence="1">Single-pass membrane protein</topology>
    </subcellularLocation>
</comment>
<dbReference type="Pfam" id="PF06295">
    <property type="entry name" value="ZapG-like"/>
    <property type="match status" value="1"/>
</dbReference>
<dbReference type="eggNOG" id="COG3105">
    <property type="taxonomic scope" value="Bacteria"/>
</dbReference>
<reference evidence="15 16" key="1">
    <citation type="submission" date="2006-03" db="EMBL/GenBank/DDBJ databases">
        <authorList>
            <person name="Giovannoni S.J."/>
            <person name="Cho J.-C."/>
            <person name="Ferriera S."/>
            <person name="Johnson J."/>
            <person name="Kravitz S."/>
            <person name="Halpern A."/>
            <person name="Remington K."/>
            <person name="Beeson K."/>
            <person name="Tran B."/>
            <person name="Rogers Y.-H."/>
            <person name="Friedman R."/>
            <person name="Venter J.C."/>
        </authorList>
    </citation>
    <scope>NUCLEOTIDE SEQUENCE [LARGE SCALE GENOMIC DNA]</scope>
    <source>
        <strain evidence="15 16">HTCC2207</strain>
    </source>
</reference>
<keyword evidence="16" id="KW-1185">Reference proteome</keyword>
<comment type="similarity">
    <text evidence="10">Belongs to the ZapG family.</text>
</comment>
<evidence type="ECO:0000256" key="5">
    <source>
        <dbReference type="ARBA" id="ARBA00022692"/>
    </source>
</evidence>
<comment type="caution">
    <text evidence="15">The sequence shown here is derived from an EMBL/GenBank/DDBJ whole genome shotgun (WGS) entry which is preliminary data.</text>
</comment>
<dbReference type="PANTHER" id="PTHR39579:SF1">
    <property type="entry name" value="INNER MEMBRANE PROTEIN YHCB"/>
    <property type="match status" value="1"/>
</dbReference>